<sequence>MVIPLGDKKGMNLIDVSSGYFFNILRGDEKFEYNIAIVFLYILKCMLTNGSINRA</sequence>
<name>A0A3G5AC28_9VIRU</name>
<reference evidence="1" key="1">
    <citation type="submission" date="2018-10" db="EMBL/GenBank/DDBJ databases">
        <title>Hidden diversity of soil giant viruses.</title>
        <authorList>
            <person name="Schulz F."/>
            <person name="Alteio L."/>
            <person name="Goudeau D."/>
            <person name="Ryan E.M."/>
            <person name="Malmstrom R.R."/>
            <person name="Blanchard J."/>
            <person name="Woyke T."/>
        </authorList>
    </citation>
    <scope>NUCLEOTIDE SEQUENCE</scope>
    <source>
        <strain evidence="1">HYV1</strain>
    </source>
</reference>
<organism evidence="1">
    <name type="scientific">Hyperionvirus sp</name>
    <dbReference type="NCBI Taxonomy" id="2487770"/>
    <lineage>
        <taxon>Viruses</taxon>
        <taxon>Varidnaviria</taxon>
        <taxon>Bamfordvirae</taxon>
        <taxon>Nucleocytoviricota</taxon>
        <taxon>Megaviricetes</taxon>
        <taxon>Imitervirales</taxon>
        <taxon>Mimiviridae</taxon>
        <taxon>Klosneuvirinae</taxon>
    </lineage>
</organism>
<protein>
    <submittedName>
        <fullName evidence="1">Uncharacterized protein</fullName>
    </submittedName>
</protein>
<dbReference type="EMBL" id="MK072416">
    <property type="protein sequence ID" value="AYV84692.1"/>
    <property type="molecule type" value="Genomic_DNA"/>
</dbReference>
<accession>A0A3G5AC28</accession>
<evidence type="ECO:0000313" key="1">
    <source>
        <dbReference type="EMBL" id="AYV84692.1"/>
    </source>
</evidence>
<proteinExistence type="predicted"/>
<gene>
    <name evidence="1" type="ORF">Hyperionvirus34_16</name>
</gene>